<dbReference type="FunFam" id="2.60.120.260:FF:000051">
    <property type="entry name" value="BTB/POZ domain-containing protein 9"/>
    <property type="match status" value="1"/>
</dbReference>
<protein>
    <submittedName>
        <fullName evidence="3">BTB/POZ domain-containing protein 9</fullName>
    </submittedName>
</protein>
<feature type="compositionally biased region" description="Acidic residues" evidence="1">
    <location>
        <begin position="451"/>
        <end position="472"/>
    </location>
</feature>
<dbReference type="InterPro" id="IPR052407">
    <property type="entry name" value="BTB_POZ_domain_cont_9"/>
</dbReference>
<dbReference type="InterPro" id="IPR000210">
    <property type="entry name" value="BTB/POZ_dom"/>
</dbReference>
<feature type="region of interest" description="Disordered" evidence="1">
    <location>
        <begin position="1009"/>
        <end position="1070"/>
    </location>
</feature>
<dbReference type="Gene3D" id="2.60.120.260">
    <property type="entry name" value="Galactose-binding domain-like"/>
    <property type="match status" value="2"/>
</dbReference>
<feature type="compositionally biased region" description="Basic and acidic residues" evidence="1">
    <location>
        <begin position="1059"/>
        <end position="1068"/>
    </location>
</feature>
<dbReference type="PANTHER" id="PTHR46306">
    <property type="entry name" value="BTB/POZ DOMAIN-CONTAINING PROTEIN 9"/>
    <property type="match status" value="1"/>
</dbReference>
<name>A0A504Z351_FASGI</name>
<keyword evidence="4" id="KW-1185">Reference proteome</keyword>
<dbReference type="InterPro" id="IPR008979">
    <property type="entry name" value="Galactose-bd-like_sf"/>
</dbReference>
<organism evidence="3 4">
    <name type="scientific">Fasciola gigantica</name>
    <name type="common">Giant liver fluke</name>
    <dbReference type="NCBI Taxonomy" id="46835"/>
    <lineage>
        <taxon>Eukaryota</taxon>
        <taxon>Metazoa</taxon>
        <taxon>Spiralia</taxon>
        <taxon>Lophotrochozoa</taxon>
        <taxon>Platyhelminthes</taxon>
        <taxon>Trematoda</taxon>
        <taxon>Digenea</taxon>
        <taxon>Plagiorchiida</taxon>
        <taxon>Echinostomata</taxon>
        <taxon>Echinostomatoidea</taxon>
        <taxon>Fasciolidae</taxon>
        <taxon>Fasciola</taxon>
    </lineage>
</organism>
<feature type="region of interest" description="Disordered" evidence="1">
    <location>
        <begin position="603"/>
        <end position="633"/>
    </location>
</feature>
<sequence length="1178" mass="131076">MRKQSSDNVTRSGDARFGASRRGYGSTQYIDHSLDVASSIANLFGNSAFSDVTLVVQGVHFAAHKAILAARSEYFRALLYGGLAETSCSVIHLNDIGANAFKHVLQYMYMGRISVKKLRTMLDVLGLAHQYDLRGLESALSAHLTHSLRLSNVWLIYNLAVMYNLEELVSACLRFLDGIAPAPLQSPQFLRLSQAAVERLLSRDSFCAAEIQIFRSLCAWFRSAQEMETCQRPSTIISISTSGELSSFDGVPVRADTQLSPTSDKTDQIKSDQTMREFSGDAENKDHLDLNGTPSENAGKTVQPKPPVTPDTDFSWLGDRMEARQQQMIRRCVRFELMSLTELLTEVRASKLVSPDDLLDAISRQAKCPEALPHRGWMLPGVNLASPRFACSLISGEEGGYPYFFVDDMEDEHGSRGLDEMQLSLSALDLTTALANGIGMSGSVQVPSEPVDLDNEEEEEEEDEDEEDEENDGESRSRANNLPLTNWHRAEVTDESEPRAPGVEDSGTTPNRTNSSINPRYAIGDQTTSSVSETSNLHLFTFMAPAANRRQISFPAQSLSNADWYPIIPPESRISELNQYSAHVRGTHPRRNTHSFVTPHTYSNQQLRQSSGRRPHLTSSLFTSNTSASGNATGSPHWPLVGVSGRTEADRSIRLLYPVNRRGTNFSPQPPPPHSEHDVVRHSLDDPDAHIVIRLGKPSIVNTIRMQLWDREVRCYSYYVEVSLDLVTWHRIVDYRSYPCRSWQTLHFPARVIHYIRVTGTRNTANRTFHLITFRCFYTESVCEQVDGFLIPTHNVASVNHGATVLEGVSRNRNSLIDGNARMYDWNSGYTCHQLGNGAIVVQLAQPFLLRSMRLLLWDLDDRTYSYSVHVSTNREDWRLVHDATRERCRSWQIITFPLQLVTFIRVVGSHNTANEVFHLVHLECPYPPAEQSVDASLNENDSPEAHSAQDLPAVNSEFAGIPTSSDAPSESNSMTGHPSYQATQATEMMDHSSVLALDAVTNSSVYVPELETRPNSPPIPTALRRSDTAESLPQLAPVARDSFTNLPDSDQLPMDGNSLEREPDGDRSMYTSRLSLDPAEPQLSYNNRMNLLPGVDVVHNLPIPGVESEPNRPLSRHLSIGSSVCQLSNVSATGSNRARSGVDDHSRDANRHARISRSSPAAQEPTQETTSLQFDFS</sequence>
<dbReference type="SMART" id="SM00875">
    <property type="entry name" value="BACK"/>
    <property type="match status" value="1"/>
</dbReference>
<dbReference type="AlphaFoldDB" id="A0A504Z351"/>
<dbReference type="SUPFAM" id="SSF54695">
    <property type="entry name" value="POZ domain"/>
    <property type="match status" value="1"/>
</dbReference>
<evidence type="ECO:0000313" key="4">
    <source>
        <dbReference type="Proteomes" id="UP000316759"/>
    </source>
</evidence>
<feature type="region of interest" description="Disordered" evidence="1">
    <location>
        <begin position="439"/>
        <end position="529"/>
    </location>
</feature>
<dbReference type="OrthoDB" id="9997739at2759"/>
<dbReference type="Pfam" id="PF00651">
    <property type="entry name" value="BTB"/>
    <property type="match status" value="1"/>
</dbReference>
<feature type="compositionally biased region" description="Polar residues" evidence="1">
    <location>
        <begin position="1157"/>
        <end position="1178"/>
    </location>
</feature>
<dbReference type="GO" id="GO:0005737">
    <property type="term" value="C:cytoplasm"/>
    <property type="evidence" value="ECO:0007669"/>
    <property type="project" value="TreeGrafter"/>
</dbReference>
<gene>
    <name evidence="3" type="ORF">FGIG_06380</name>
</gene>
<dbReference type="Proteomes" id="UP000316759">
    <property type="component" value="Unassembled WGS sequence"/>
</dbReference>
<dbReference type="Pfam" id="PF07707">
    <property type="entry name" value="BACK"/>
    <property type="match status" value="1"/>
</dbReference>
<reference evidence="3 4" key="1">
    <citation type="submission" date="2019-04" db="EMBL/GenBank/DDBJ databases">
        <title>Annotation for the trematode Fasciola gigantica.</title>
        <authorList>
            <person name="Choi Y.-J."/>
        </authorList>
    </citation>
    <scope>NUCLEOTIDE SEQUENCE [LARGE SCALE GENOMIC DNA]</scope>
    <source>
        <strain evidence="3">Uganda_cow_1</strain>
    </source>
</reference>
<evidence type="ECO:0000313" key="3">
    <source>
        <dbReference type="EMBL" id="TPP66841.1"/>
    </source>
</evidence>
<dbReference type="Gene3D" id="1.25.40.420">
    <property type="match status" value="1"/>
</dbReference>
<feature type="region of interest" description="Disordered" evidence="1">
    <location>
        <begin position="254"/>
        <end position="315"/>
    </location>
</feature>
<comment type="caution">
    <text evidence="3">The sequence shown here is derived from an EMBL/GenBank/DDBJ whole genome shotgun (WGS) entry which is preliminary data.</text>
</comment>
<feature type="compositionally biased region" description="Polar residues" evidence="1">
    <location>
        <begin position="963"/>
        <end position="979"/>
    </location>
</feature>
<accession>A0A504Z351</accession>
<dbReference type="PROSITE" id="PS50097">
    <property type="entry name" value="BTB"/>
    <property type="match status" value="1"/>
</dbReference>
<feature type="compositionally biased region" description="Basic and acidic residues" evidence="1">
    <location>
        <begin position="1141"/>
        <end position="1152"/>
    </location>
</feature>
<feature type="region of interest" description="Disordered" evidence="1">
    <location>
        <begin position="932"/>
        <end position="979"/>
    </location>
</feature>
<feature type="compositionally biased region" description="Polar residues" evidence="1">
    <location>
        <begin position="617"/>
        <end position="633"/>
    </location>
</feature>
<dbReference type="PANTHER" id="PTHR46306:SF1">
    <property type="entry name" value="BTB_POZ DOMAIN-CONTAINING PROTEIN 9"/>
    <property type="match status" value="1"/>
</dbReference>
<proteinExistence type="predicted"/>
<dbReference type="GO" id="GO:0048512">
    <property type="term" value="P:circadian behavior"/>
    <property type="evidence" value="ECO:0007669"/>
    <property type="project" value="TreeGrafter"/>
</dbReference>
<feature type="region of interest" description="Disordered" evidence="1">
    <location>
        <begin position="1132"/>
        <end position="1178"/>
    </location>
</feature>
<feature type="compositionally biased region" description="Basic and acidic residues" evidence="1">
    <location>
        <begin position="264"/>
        <end position="289"/>
    </location>
</feature>
<dbReference type="EMBL" id="SUNJ01001362">
    <property type="protein sequence ID" value="TPP66841.1"/>
    <property type="molecule type" value="Genomic_DNA"/>
</dbReference>
<dbReference type="Gene3D" id="3.30.710.10">
    <property type="entry name" value="Potassium Channel Kv1.1, Chain A"/>
    <property type="match status" value="1"/>
</dbReference>
<dbReference type="GO" id="GO:0008344">
    <property type="term" value="P:adult locomotory behavior"/>
    <property type="evidence" value="ECO:0007669"/>
    <property type="project" value="TreeGrafter"/>
</dbReference>
<feature type="compositionally biased region" description="Basic and acidic residues" evidence="1">
    <location>
        <begin position="488"/>
        <end position="498"/>
    </location>
</feature>
<feature type="compositionally biased region" description="Polar residues" evidence="1">
    <location>
        <begin position="506"/>
        <end position="518"/>
    </location>
</feature>
<dbReference type="InterPro" id="IPR011333">
    <property type="entry name" value="SKP1/BTB/POZ_sf"/>
</dbReference>
<evidence type="ECO:0000256" key="1">
    <source>
        <dbReference type="SAM" id="MobiDB-lite"/>
    </source>
</evidence>
<dbReference type="SMART" id="SM00225">
    <property type="entry name" value="BTB"/>
    <property type="match status" value="1"/>
</dbReference>
<dbReference type="GO" id="GO:0050804">
    <property type="term" value="P:modulation of chemical synaptic transmission"/>
    <property type="evidence" value="ECO:0007669"/>
    <property type="project" value="TreeGrafter"/>
</dbReference>
<dbReference type="SUPFAM" id="SSF49785">
    <property type="entry name" value="Galactose-binding domain-like"/>
    <property type="match status" value="2"/>
</dbReference>
<evidence type="ECO:0000259" key="2">
    <source>
        <dbReference type="PROSITE" id="PS50097"/>
    </source>
</evidence>
<dbReference type="InterPro" id="IPR011705">
    <property type="entry name" value="BACK"/>
</dbReference>
<feature type="domain" description="BTB" evidence="2">
    <location>
        <begin position="50"/>
        <end position="117"/>
    </location>
</feature>
<dbReference type="STRING" id="46835.A0A504Z351"/>